<keyword evidence="3" id="KW-1133">Transmembrane helix</keyword>
<feature type="region of interest" description="Disordered" evidence="2">
    <location>
        <begin position="728"/>
        <end position="767"/>
    </location>
</feature>
<gene>
    <name evidence="5" type="ORF">IRJ41_000662</name>
</gene>
<dbReference type="InterPro" id="IPR050164">
    <property type="entry name" value="Peptidase_C19"/>
</dbReference>
<dbReference type="Gene3D" id="3.90.70.10">
    <property type="entry name" value="Cysteine proteinases"/>
    <property type="match status" value="1"/>
</dbReference>
<dbReference type="InterPro" id="IPR001394">
    <property type="entry name" value="Peptidase_C19_UCH"/>
</dbReference>
<feature type="compositionally biased region" description="Polar residues" evidence="2">
    <location>
        <begin position="809"/>
        <end position="843"/>
    </location>
</feature>
<dbReference type="InterPro" id="IPR028889">
    <property type="entry name" value="USP"/>
</dbReference>
<sequence length="916" mass="104845">MHQFKGRTDSSRMTAQQPVNDENTCNPGYVSIYIRAGRVLKKRIEESFPKENILTAVRKLLQPRSTGNINYIHPATFKSRHLYRTNIFQELRRKFKCSPTICQNVTLQNVHIPELNARPPVLILLTTQLTSVFILPKFTSIMNCRHQTSFHILRKPTEKRKSRELESINCQEPNDKSLQDNEKETFAMSKDEQYQWESPSKKIKVILEAENTITHEANSEQCFLNSSETVTASANASKNWNYRPVEHDTEHDTYIVTNSNDKDQIDVVDEVSDSERYCGLRNQGATCYLNAVLQSLFMTRDFRSAVMKLELEKAKKKSVTAELQHLFRRLDSKRGSVATKGITKALAIENVYEEQDAAEYFQKILSMTEPRPAEIFQGTKKHSTTCLQSPMSPHETCEEIVFFSLTIPMEWSQNDVINVQKTLNAQFEDIFMGGEDQLYCEHCETKTDMKMSCIIVKLPQVLMLHMQRFYLDFNYMTYMKNNSDVEIPLELKVKEGKKVYNYDLYAIVNHIGSLGGGHYYAEIKSSKDEWYEFNDSTVQRIHDSFRVRCSQDHIISDTACLLFFKKSNAQQDKHLPMNVKISDNYQSQNQSTRTKCEASKEYCNVSFKQTCPHVIIAMPNELQQESQDHKAETNENSPQDVPDVSAMEIQPTGSDNQPKLNVDASITAEASKQSGMIFNMSDISHQKIPEAGACETGFNTAISIQSKGDNHHTLAKIIDSGITEIISSSSETQERRTKRANSWPQDRPKFLQTHSEQDRPQNNRINWKGSADSHIVVLEQKANNVDVNTPNDPDRALQQEPQDHKAETNENSSQDVTDTSEVEVQSTNGNYDDQTEQNNSSERQGGDFYKSEPDNENNEVVMEHLMKKRRFTSTQNSENVVRHCEKMKILIVFIMVGLVMAAAAAVGVRVLRLQNW</sequence>
<keyword evidence="3" id="KW-0812">Transmembrane</keyword>
<feature type="compositionally biased region" description="Basic and acidic residues" evidence="2">
    <location>
        <begin position="1"/>
        <end position="10"/>
    </location>
</feature>
<comment type="caution">
    <text evidence="5">The sequence shown here is derived from an EMBL/GenBank/DDBJ whole genome shotgun (WGS) entry which is preliminary data.</text>
</comment>
<dbReference type="PANTHER" id="PTHR24006">
    <property type="entry name" value="UBIQUITIN CARBOXYL-TERMINAL HYDROLASE"/>
    <property type="match status" value="1"/>
</dbReference>
<evidence type="ECO:0000256" key="1">
    <source>
        <dbReference type="RuleBase" id="RU366025"/>
    </source>
</evidence>
<evidence type="ECO:0000256" key="3">
    <source>
        <dbReference type="SAM" id="Phobius"/>
    </source>
</evidence>
<dbReference type="InterPro" id="IPR018200">
    <property type="entry name" value="USP_CS"/>
</dbReference>
<evidence type="ECO:0000256" key="2">
    <source>
        <dbReference type="SAM" id="MobiDB-lite"/>
    </source>
</evidence>
<name>A0A9W7X037_TRIRA</name>
<keyword evidence="1" id="KW-0378">Hydrolase</keyword>
<evidence type="ECO:0000313" key="6">
    <source>
        <dbReference type="Proteomes" id="UP001059041"/>
    </source>
</evidence>
<comment type="similarity">
    <text evidence="1">Belongs to the peptidase C19 family.</text>
</comment>
<dbReference type="PROSITE" id="PS50235">
    <property type="entry name" value="USP_3"/>
    <property type="match status" value="1"/>
</dbReference>
<dbReference type="EMBL" id="JAFHDT010000003">
    <property type="protein sequence ID" value="KAI7811568.1"/>
    <property type="molecule type" value="Genomic_DNA"/>
</dbReference>
<dbReference type="PROSITE" id="PS00973">
    <property type="entry name" value="USP_2"/>
    <property type="match status" value="1"/>
</dbReference>
<keyword evidence="1" id="KW-0788">Thiol protease</keyword>
<dbReference type="GO" id="GO:0016579">
    <property type="term" value="P:protein deubiquitination"/>
    <property type="evidence" value="ECO:0007669"/>
    <property type="project" value="InterPro"/>
</dbReference>
<dbReference type="OrthoDB" id="292964at2759"/>
<feature type="transmembrane region" description="Helical" evidence="3">
    <location>
        <begin position="889"/>
        <end position="911"/>
    </location>
</feature>
<dbReference type="GO" id="GO:0005829">
    <property type="term" value="C:cytosol"/>
    <property type="evidence" value="ECO:0007669"/>
    <property type="project" value="TreeGrafter"/>
</dbReference>
<dbReference type="GO" id="GO:0005634">
    <property type="term" value="C:nucleus"/>
    <property type="evidence" value="ECO:0007669"/>
    <property type="project" value="TreeGrafter"/>
</dbReference>
<reference evidence="5" key="1">
    <citation type="submission" date="2021-02" db="EMBL/GenBank/DDBJ databases">
        <title>Comparative genomics reveals that relaxation of natural selection precedes convergent phenotypic evolution of cavefish.</title>
        <authorList>
            <person name="Peng Z."/>
        </authorList>
    </citation>
    <scope>NUCLEOTIDE SEQUENCE</scope>
    <source>
        <tissue evidence="5">Muscle</tissue>
    </source>
</reference>
<dbReference type="AlphaFoldDB" id="A0A9W7X037"/>
<proteinExistence type="inferred from homology"/>
<keyword evidence="1" id="KW-0645">Protease</keyword>
<keyword evidence="6" id="KW-1185">Reference proteome</keyword>
<dbReference type="GO" id="GO:0006508">
    <property type="term" value="P:proteolysis"/>
    <property type="evidence" value="ECO:0007669"/>
    <property type="project" value="UniProtKB-KW"/>
</dbReference>
<feature type="compositionally biased region" description="Basic and acidic residues" evidence="2">
    <location>
        <begin position="792"/>
        <end position="808"/>
    </location>
</feature>
<keyword evidence="1" id="KW-0833">Ubl conjugation pathway</keyword>
<feature type="domain" description="USP" evidence="4">
    <location>
        <begin position="278"/>
        <end position="567"/>
    </location>
</feature>
<comment type="catalytic activity">
    <reaction evidence="1">
        <text>Thiol-dependent hydrolysis of ester, thioester, amide, peptide and isopeptide bonds formed by the C-terminal Gly of ubiquitin (a 76-residue protein attached to proteins as an intracellular targeting signal).</text>
        <dbReference type="EC" id="3.4.19.12"/>
    </reaction>
</comment>
<feature type="region of interest" description="Disordered" evidence="2">
    <location>
        <begin position="782"/>
        <end position="857"/>
    </location>
</feature>
<feature type="region of interest" description="Disordered" evidence="2">
    <location>
        <begin position="1"/>
        <end position="22"/>
    </location>
</feature>
<dbReference type="SUPFAM" id="SSF54001">
    <property type="entry name" value="Cysteine proteinases"/>
    <property type="match status" value="1"/>
</dbReference>
<evidence type="ECO:0000313" key="5">
    <source>
        <dbReference type="EMBL" id="KAI7811568.1"/>
    </source>
</evidence>
<accession>A0A9W7X037</accession>
<protein>
    <recommendedName>
        <fullName evidence="1">Ubiquitin carboxyl-terminal hydrolase</fullName>
        <ecNumber evidence="1">3.4.19.12</ecNumber>
    </recommendedName>
</protein>
<evidence type="ECO:0000259" key="4">
    <source>
        <dbReference type="PROSITE" id="PS50235"/>
    </source>
</evidence>
<dbReference type="Proteomes" id="UP001059041">
    <property type="component" value="Linkage Group LG3"/>
</dbReference>
<keyword evidence="3" id="KW-0472">Membrane</keyword>
<organism evidence="5 6">
    <name type="scientific">Triplophysa rosa</name>
    <name type="common">Cave loach</name>
    <dbReference type="NCBI Taxonomy" id="992332"/>
    <lineage>
        <taxon>Eukaryota</taxon>
        <taxon>Metazoa</taxon>
        <taxon>Chordata</taxon>
        <taxon>Craniata</taxon>
        <taxon>Vertebrata</taxon>
        <taxon>Euteleostomi</taxon>
        <taxon>Actinopterygii</taxon>
        <taxon>Neopterygii</taxon>
        <taxon>Teleostei</taxon>
        <taxon>Ostariophysi</taxon>
        <taxon>Cypriniformes</taxon>
        <taxon>Nemacheilidae</taxon>
        <taxon>Triplophysa</taxon>
    </lineage>
</organism>
<dbReference type="Pfam" id="PF00443">
    <property type="entry name" value="UCH"/>
    <property type="match status" value="1"/>
</dbReference>
<dbReference type="EC" id="3.4.19.12" evidence="1"/>
<feature type="compositionally biased region" description="Polar residues" evidence="2">
    <location>
        <begin position="11"/>
        <end position="22"/>
    </location>
</feature>
<dbReference type="PANTHER" id="PTHR24006:SF899">
    <property type="entry name" value="UBIQUITIN CARBOXYL-TERMINAL HYDROLASE"/>
    <property type="match status" value="1"/>
</dbReference>
<feature type="region of interest" description="Disordered" evidence="2">
    <location>
        <begin position="623"/>
        <end position="660"/>
    </location>
</feature>
<dbReference type="InterPro" id="IPR038765">
    <property type="entry name" value="Papain-like_cys_pep_sf"/>
</dbReference>
<dbReference type="PROSITE" id="PS00972">
    <property type="entry name" value="USP_1"/>
    <property type="match status" value="1"/>
</dbReference>
<dbReference type="GO" id="GO:0004843">
    <property type="term" value="F:cysteine-type deubiquitinase activity"/>
    <property type="evidence" value="ECO:0007669"/>
    <property type="project" value="UniProtKB-UniRule"/>
</dbReference>